<keyword evidence="3" id="KW-1185">Reference proteome</keyword>
<dbReference type="Proteomes" id="UP000823775">
    <property type="component" value="Unassembled WGS sequence"/>
</dbReference>
<name>A0ABS8T468_DATST</name>
<feature type="region of interest" description="Disordered" evidence="1">
    <location>
        <begin position="1"/>
        <end position="32"/>
    </location>
</feature>
<feature type="non-terminal residue" evidence="2">
    <location>
        <position position="1"/>
    </location>
</feature>
<evidence type="ECO:0000256" key="1">
    <source>
        <dbReference type="SAM" id="MobiDB-lite"/>
    </source>
</evidence>
<evidence type="ECO:0000313" key="2">
    <source>
        <dbReference type="EMBL" id="MCD7466162.1"/>
    </source>
</evidence>
<protein>
    <submittedName>
        <fullName evidence="2">Uncharacterized protein</fullName>
    </submittedName>
</protein>
<comment type="caution">
    <text evidence="2">The sequence shown here is derived from an EMBL/GenBank/DDBJ whole genome shotgun (WGS) entry which is preliminary data.</text>
</comment>
<feature type="compositionally biased region" description="Basic and acidic residues" evidence="1">
    <location>
        <begin position="1"/>
        <end position="12"/>
    </location>
</feature>
<sequence>IMTSSRKQDKGKAHSSSKNKGKGKAKATPAPTNSRDAIILCVPNMKEYYLTYKKRPLTPKKRFDLAGLGVDFPNINLQLNGKVDDYAKEYPFTELLPIFILTLYIGDNVNT</sequence>
<dbReference type="EMBL" id="JACEIK010001116">
    <property type="protein sequence ID" value="MCD7466162.1"/>
    <property type="molecule type" value="Genomic_DNA"/>
</dbReference>
<feature type="compositionally biased region" description="Basic residues" evidence="1">
    <location>
        <begin position="13"/>
        <end position="25"/>
    </location>
</feature>
<accession>A0ABS8T468</accession>
<proteinExistence type="predicted"/>
<reference evidence="2 3" key="1">
    <citation type="journal article" date="2021" name="BMC Genomics">
        <title>Datura genome reveals duplications of psychoactive alkaloid biosynthetic genes and high mutation rate following tissue culture.</title>
        <authorList>
            <person name="Rajewski A."/>
            <person name="Carter-House D."/>
            <person name="Stajich J."/>
            <person name="Litt A."/>
        </authorList>
    </citation>
    <scope>NUCLEOTIDE SEQUENCE [LARGE SCALE GENOMIC DNA]</scope>
    <source>
        <strain evidence="2">AR-01</strain>
    </source>
</reference>
<gene>
    <name evidence="2" type="ORF">HAX54_002591</name>
</gene>
<organism evidence="2 3">
    <name type="scientific">Datura stramonium</name>
    <name type="common">Jimsonweed</name>
    <name type="synonym">Common thornapple</name>
    <dbReference type="NCBI Taxonomy" id="4076"/>
    <lineage>
        <taxon>Eukaryota</taxon>
        <taxon>Viridiplantae</taxon>
        <taxon>Streptophyta</taxon>
        <taxon>Embryophyta</taxon>
        <taxon>Tracheophyta</taxon>
        <taxon>Spermatophyta</taxon>
        <taxon>Magnoliopsida</taxon>
        <taxon>eudicotyledons</taxon>
        <taxon>Gunneridae</taxon>
        <taxon>Pentapetalae</taxon>
        <taxon>asterids</taxon>
        <taxon>lamiids</taxon>
        <taxon>Solanales</taxon>
        <taxon>Solanaceae</taxon>
        <taxon>Solanoideae</taxon>
        <taxon>Datureae</taxon>
        <taxon>Datura</taxon>
    </lineage>
</organism>
<evidence type="ECO:0000313" key="3">
    <source>
        <dbReference type="Proteomes" id="UP000823775"/>
    </source>
</evidence>